<protein>
    <recommendedName>
        <fullName evidence="3">Alpha/beta hydrolase fold-3 domain-containing protein</fullName>
    </recommendedName>
</protein>
<accession>A0A6M4H904</accession>
<dbReference type="AlphaFoldDB" id="A0A6M4H904"/>
<dbReference type="EMBL" id="CP053073">
    <property type="protein sequence ID" value="QJR16061.1"/>
    <property type="molecule type" value="Genomic_DNA"/>
</dbReference>
<dbReference type="SUPFAM" id="SSF53474">
    <property type="entry name" value="alpha/beta-Hydrolases"/>
    <property type="match status" value="1"/>
</dbReference>
<dbReference type="Gene3D" id="3.40.50.1820">
    <property type="entry name" value="alpha/beta hydrolase"/>
    <property type="match status" value="1"/>
</dbReference>
<dbReference type="InterPro" id="IPR013094">
    <property type="entry name" value="AB_hydrolase_3"/>
</dbReference>
<feature type="signal peptide" evidence="2">
    <location>
        <begin position="1"/>
        <end position="31"/>
    </location>
</feature>
<dbReference type="GO" id="GO:0016787">
    <property type="term" value="F:hydrolase activity"/>
    <property type="evidence" value="ECO:0007669"/>
    <property type="project" value="UniProtKB-KW"/>
</dbReference>
<dbReference type="InterPro" id="IPR029058">
    <property type="entry name" value="AB_hydrolase_fold"/>
</dbReference>
<dbReference type="KEGG" id="upl:DSM104440_02889"/>
<evidence type="ECO:0000256" key="1">
    <source>
        <dbReference type="ARBA" id="ARBA00022801"/>
    </source>
</evidence>
<gene>
    <name evidence="4" type="ORF">DSM104440_02889</name>
</gene>
<evidence type="ECO:0000259" key="3">
    <source>
        <dbReference type="Pfam" id="PF07859"/>
    </source>
</evidence>
<dbReference type="Pfam" id="PF07859">
    <property type="entry name" value="Abhydrolase_3"/>
    <property type="match status" value="1"/>
</dbReference>
<feature type="domain" description="Alpha/beta hydrolase fold-3" evidence="3">
    <location>
        <begin position="71"/>
        <end position="188"/>
    </location>
</feature>
<evidence type="ECO:0000313" key="5">
    <source>
        <dbReference type="Proteomes" id="UP000503096"/>
    </source>
</evidence>
<dbReference type="InParanoid" id="A0A6M4H904"/>
<dbReference type="Proteomes" id="UP000503096">
    <property type="component" value="Chromosome"/>
</dbReference>
<dbReference type="PANTHER" id="PTHR48081">
    <property type="entry name" value="AB HYDROLASE SUPERFAMILY PROTEIN C4A8.06C"/>
    <property type="match status" value="1"/>
</dbReference>
<sequence>MTTSRPLRRIVFTLAAFAAGAGIHSPAAAQAAAEPLAPVVHTYREVDGVALKAYVFAKAQPEGTAPRPVMLLFHGGGWSAGEPSWVFATARRYAELGWVAVPVQYRLSGAQVTPIDALSDVCHAFQWMRSKAATLGARADRIVAYGVSAGGHLAAASATIGCGNTNGTYGVGGPDALVLWSPALDLSADGHFRRLLRDREPAAAYSPVEHIRPRMPPVHIVHGEKDTLTPLAGARRFCDRVASGGGRCELVAYPNLGHLLTRNLADQENDYDPDPVARADGVAKQRDFVLALWPR</sequence>
<feature type="chain" id="PRO_5026918652" description="Alpha/beta hydrolase fold-3 domain-containing protein" evidence="2">
    <location>
        <begin position="32"/>
        <end position="295"/>
    </location>
</feature>
<dbReference type="RefSeq" id="WP_171163871.1">
    <property type="nucleotide sequence ID" value="NZ_CP053073.1"/>
</dbReference>
<evidence type="ECO:0000256" key="2">
    <source>
        <dbReference type="SAM" id="SignalP"/>
    </source>
</evidence>
<keyword evidence="1" id="KW-0378">Hydrolase</keyword>
<keyword evidence="5" id="KW-1185">Reference proteome</keyword>
<evidence type="ECO:0000313" key="4">
    <source>
        <dbReference type="EMBL" id="QJR16061.1"/>
    </source>
</evidence>
<name>A0A6M4H904_9PROT</name>
<keyword evidence="2" id="KW-0732">Signal</keyword>
<dbReference type="InterPro" id="IPR050300">
    <property type="entry name" value="GDXG_lipolytic_enzyme"/>
</dbReference>
<reference evidence="4 5" key="1">
    <citation type="submission" date="2020-04" db="EMBL/GenBank/DDBJ databases">
        <title>Usitatibacter rugosus gen. nov., sp. nov. and Usitatibacter palustris sp. nov., novel members of Usitatibacteraceae fam. nov. within the order Nitrosomonadales isolated from soil.</title>
        <authorList>
            <person name="Huber K.J."/>
            <person name="Neumann-Schaal M."/>
            <person name="Geppert A."/>
            <person name="Luckner M."/>
            <person name="Wanner G."/>
            <person name="Overmann J."/>
        </authorList>
    </citation>
    <scope>NUCLEOTIDE SEQUENCE [LARGE SCALE GENOMIC DNA]</scope>
    <source>
        <strain evidence="4 5">Swamp67</strain>
    </source>
</reference>
<proteinExistence type="predicted"/>
<organism evidence="4 5">
    <name type="scientific">Usitatibacter palustris</name>
    <dbReference type="NCBI Taxonomy" id="2732487"/>
    <lineage>
        <taxon>Bacteria</taxon>
        <taxon>Pseudomonadati</taxon>
        <taxon>Pseudomonadota</taxon>
        <taxon>Betaproteobacteria</taxon>
        <taxon>Nitrosomonadales</taxon>
        <taxon>Usitatibacteraceae</taxon>
        <taxon>Usitatibacter</taxon>
    </lineage>
</organism>